<evidence type="ECO:0000313" key="1">
    <source>
        <dbReference type="EMBL" id="ERE71002.1"/>
    </source>
</evidence>
<gene>
    <name evidence="1" type="ORF">H671_6g16073</name>
</gene>
<dbReference type="Proteomes" id="UP000030759">
    <property type="component" value="Unassembled WGS sequence"/>
</dbReference>
<reference evidence="2" key="1">
    <citation type="journal article" date="2013" name="Nat. Biotechnol.">
        <title>Chinese hamster genome sequenced from sorted chromosomes.</title>
        <authorList>
            <person name="Brinkrolf K."/>
            <person name="Rupp O."/>
            <person name="Laux H."/>
            <person name="Kollin F."/>
            <person name="Ernst W."/>
            <person name="Linke B."/>
            <person name="Kofler R."/>
            <person name="Romand S."/>
            <person name="Hesse F."/>
            <person name="Budach W.E."/>
            <person name="Galosy S."/>
            <person name="Muller D."/>
            <person name="Noll T."/>
            <person name="Wienberg J."/>
            <person name="Jostock T."/>
            <person name="Leonard M."/>
            <person name="Grillari J."/>
            <person name="Tauch A."/>
            <person name="Goesmann A."/>
            <person name="Helk B."/>
            <person name="Mott J.E."/>
            <person name="Puhler A."/>
            <person name="Borth N."/>
        </authorList>
    </citation>
    <scope>NUCLEOTIDE SEQUENCE [LARGE SCALE GENOMIC DNA]</scope>
    <source>
        <strain evidence="2">17A/GY</strain>
    </source>
</reference>
<proteinExistence type="predicted"/>
<sequence>MEQSYSGFPAVSLGSMSNPLLRKAVSVGFSSLVSGSKMFQIGSLVVFCSLLTGTSESHFGSIGSSLNNLYNLNSVSEEETLESREL</sequence>
<accession>A0A061I105</accession>
<dbReference type="AlphaFoldDB" id="A0A061I105"/>
<evidence type="ECO:0000313" key="2">
    <source>
        <dbReference type="Proteomes" id="UP000030759"/>
    </source>
</evidence>
<organism evidence="1 2">
    <name type="scientific">Cricetulus griseus</name>
    <name type="common">Chinese hamster</name>
    <name type="synonym">Cricetulus barabensis griseus</name>
    <dbReference type="NCBI Taxonomy" id="10029"/>
    <lineage>
        <taxon>Eukaryota</taxon>
        <taxon>Metazoa</taxon>
        <taxon>Chordata</taxon>
        <taxon>Craniata</taxon>
        <taxon>Vertebrata</taxon>
        <taxon>Euteleostomi</taxon>
        <taxon>Mammalia</taxon>
        <taxon>Eutheria</taxon>
        <taxon>Euarchontoglires</taxon>
        <taxon>Glires</taxon>
        <taxon>Rodentia</taxon>
        <taxon>Myomorpha</taxon>
        <taxon>Muroidea</taxon>
        <taxon>Cricetidae</taxon>
        <taxon>Cricetinae</taxon>
        <taxon>Cricetulus</taxon>
    </lineage>
</organism>
<protein>
    <submittedName>
        <fullName evidence="1">Parotid secretory protein</fullName>
    </submittedName>
</protein>
<dbReference type="EMBL" id="KE681009">
    <property type="protein sequence ID" value="ERE71002.1"/>
    <property type="molecule type" value="Genomic_DNA"/>
</dbReference>
<name>A0A061I105_CRIGR</name>